<evidence type="ECO:0000313" key="3">
    <source>
        <dbReference type="Proteomes" id="UP000193498"/>
    </source>
</evidence>
<keyword evidence="3" id="KW-1185">Reference proteome</keyword>
<dbReference type="Proteomes" id="UP000193498">
    <property type="component" value="Unassembled WGS sequence"/>
</dbReference>
<dbReference type="EMBL" id="MCFE01000231">
    <property type="protein sequence ID" value="ORX93564.1"/>
    <property type="molecule type" value="Genomic_DNA"/>
</dbReference>
<protein>
    <submittedName>
        <fullName evidence="2">Uncharacterized protein</fullName>
    </submittedName>
</protein>
<sequence length="147" mass="16769">MTFMSYITAFLQPQPILSTIFTGLGGWCVLFPRQILRLSFLYTPPEVEKVVEKKEVTSTDKWDKFHVLLTQCFGAQALLCGILLGNAVLTPRTYKVFGAAIVPFLYFDYYYFFKKPLFTRFIGLDLLGNIFMIIACYIGAKKALPKP</sequence>
<feature type="transmembrane region" description="Helical" evidence="1">
    <location>
        <begin position="68"/>
        <end position="89"/>
    </location>
</feature>
<reference evidence="2 3" key="1">
    <citation type="submission" date="2016-07" db="EMBL/GenBank/DDBJ databases">
        <title>Pervasive Adenine N6-methylation of Active Genes in Fungi.</title>
        <authorList>
            <consortium name="DOE Joint Genome Institute"/>
            <person name="Mondo S.J."/>
            <person name="Dannebaum R.O."/>
            <person name="Kuo R.C."/>
            <person name="Labutti K."/>
            <person name="Haridas S."/>
            <person name="Kuo A."/>
            <person name="Salamov A."/>
            <person name="Ahrendt S.R."/>
            <person name="Lipzen A."/>
            <person name="Sullivan W."/>
            <person name="Andreopoulos W.B."/>
            <person name="Clum A."/>
            <person name="Lindquist E."/>
            <person name="Daum C."/>
            <person name="Ramamoorthy G.K."/>
            <person name="Gryganskyi A."/>
            <person name="Culley D."/>
            <person name="Magnuson J.K."/>
            <person name="James T.Y."/>
            <person name="O'Malley M.A."/>
            <person name="Stajich J.E."/>
            <person name="Spatafora J.W."/>
            <person name="Visel A."/>
            <person name="Grigoriev I.V."/>
        </authorList>
    </citation>
    <scope>NUCLEOTIDE SEQUENCE [LARGE SCALE GENOMIC DNA]</scope>
    <source>
        <strain evidence="2 3">CBS 931.73</strain>
    </source>
</reference>
<gene>
    <name evidence="2" type="ORF">K493DRAFT_315934</name>
</gene>
<dbReference type="InParanoid" id="A0A1Y1Y7K8"/>
<comment type="caution">
    <text evidence="2">The sequence shown here is derived from an EMBL/GenBank/DDBJ whole genome shotgun (WGS) entry which is preliminary data.</text>
</comment>
<evidence type="ECO:0000256" key="1">
    <source>
        <dbReference type="SAM" id="Phobius"/>
    </source>
</evidence>
<evidence type="ECO:0000313" key="2">
    <source>
        <dbReference type="EMBL" id="ORX93564.1"/>
    </source>
</evidence>
<keyword evidence="1" id="KW-0812">Transmembrane</keyword>
<feature type="transmembrane region" description="Helical" evidence="1">
    <location>
        <begin position="118"/>
        <end position="140"/>
    </location>
</feature>
<proteinExistence type="predicted"/>
<accession>A0A1Y1Y7K8</accession>
<dbReference type="OrthoDB" id="2145250at2759"/>
<keyword evidence="1" id="KW-0472">Membrane</keyword>
<name>A0A1Y1Y7K8_9FUNG</name>
<dbReference type="AlphaFoldDB" id="A0A1Y1Y7K8"/>
<organism evidence="2 3">
    <name type="scientific">Basidiobolus meristosporus CBS 931.73</name>
    <dbReference type="NCBI Taxonomy" id="1314790"/>
    <lineage>
        <taxon>Eukaryota</taxon>
        <taxon>Fungi</taxon>
        <taxon>Fungi incertae sedis</taxon>
        <taxon>Zoopagomycota</taxon>
        <taxon>Entomophthoromycotina</taxon>
        <taxon>Basidiobolomycetes</taxon>
        <taxon>Basidiobolales</taxon>
        <taxon>Basidiobolaceae</taxon>
        <taxon>Basidiobolus</taxon>
    </lineage>
</organism>
<keyword evidence="1" id="KW-1133">Transmembrane helix</keyword>
<feature type="transmembrane region" description="Helical" evidence="1">
    <location>
        <begin position="96"/>
        <end position="112"/>
    </location>
</feature>